<comment type="catalytic activity">
    <reaction evidence="6">
        <text>L-lysyl-[protein] + 3 S-adenosyl-L-methionine = N(6),N(6),N(6)-trimethyl-L-lysyl-[protein] + 3 S-adenosyl-L-homocysteine + 3 H(+)</text>
        <dbReference type="Rhea" id="RHEA:54192"/>
        <dbReference type="Rhea" id="RHEA-COMP:9752"/>
        <dbReference type="Rhea" id="RHEA-COMP:13826"/>
        <dbReference type="ChEBI" id="CHEBI:15378"/>
        <dbReference type="ChEBI" id="CHEBI:29969"/>
        <dbReference type="ChEBI" id="CHEBI:57856"/>
        <dbReference type="ChEBI" id="CHEBI:59789"/>
        <dbReference type="ChEBI" id="CHEBI:61961"/>
    </reaction>
</comment>
<dbReference type="EC" id="2.1.1.-" evidence="6"/>
<dbReference type="eggNOG" id="COG2264">
    <property type="taxonomic scope" value="Bacteria"/>
</dbReference>
<evidence type="ECO:0000313" key="7">
    <source>
        <dbReference type="EMBL" id="EDP46447.1"/>
    </source>
</evidence>
<keyword evidence="7" id="KW-0689">Ribosomal protein</keyword>
<dbReference type="GO" id="GO:0032259">
    <property type="term" value="P:methylation"/>
    <property type="evidence" value="ECO:0007669"/>
    <property type="project" value="UniProtKB-KW"/>
</dbReference>
<dbReference type="HAMAP" id="MF_00735">
    <property type="entry name" value="Methyltr_PrmA"/>
    <property type="match status" value="1"/>
</dbReference>
<keyword evidence="7" id="KW-0687">Ribonucleoprotein</keyword>
<keyword evidence="5 6" id="KW-0949">S-adenosyl-L-methionine</keyword>
<dbReference type="PANTHER" id="PTHR43648">
    <property type="entry name" value="ELECTRON TRANSFER FLAVOPROTEIN BETA SUBUNIT LYSINE METHYLTRANSFERASE"/>
    <property type="match status" value="1"/>
</dbReference>
<proteinExistence type="inferred from homology"/>
<keyword evidence="8" id="KW-1185">Reference proteome</keyword>
<evidence type="ECO:0000256" key="1">
    <source>
        <dbReference type="ARBA" id="ARBA00009741"/>
    </source>
</evidence>
<evidence type="ECO:0000256" key="6">
    <source>
        <dbReference type="HAMAP-Rule" id="MF_00735"/>
    </source>
</evidence>
<dbReference type="GO" id="GO:0005829">
    <property type="term" value="C:cytosol"/>
    <property type="evidence" value="ECO:0007669"/>
    <property type="project" value="TreeGrafter"/>
</dbReference>
<dbReference type="SUPFAM" id="SSF53335">
    <property type="entry name" value="S-adenosyl-L-methionine-dependent methyltransferases"/>
    <property type="match status" value="1"/>
</dbReference>
<dbReference type="PIRSF" id="PIRSF000401">
    <property type="entry name" value="RPL11_MTase"/>
    <property type="match status" value="1"/>
</dbReference>
<evidence type="ECO:0000313" key="8">
    <source>
        <dbReference type="Proteomes" id="UP000054075"/>
    </source>
</evidence>
<dbReference type="EMBL" id="AAQJ02000001">
    <property type="protein sequence ID" value="EDP46447.1"/>
    <property type="molecule type" value="Genomic_DNA"/>
</dbReference>
<comment type="function">
    <text evidence="6">Methylates ribosomal protein L11.</text>
</comment>
<protein>
    <recommendedName>
        <fullName evidence="6">Ribosomal protein L11 methyltransferase</fullName>
        <shortName evidence="6">L11 Mtase</shortName>
        <ecNumber evidence="6">2.1.1.-</ecNumber>
    </recommendedName>
</protein>
<keyword evidence="2 6" id="KW-0963">Cytoplasm</keyword>
<organism evidence="7 8">
    <name type="scientific">Rickettsiella grylli</name>
    <dbReference type="NCBI Taxonomy" id="59196"/>
    <lineage>
        <taxon>Bacteria</taxon>
        <taxon>Pseudomonadati</taxon>
        <taxon>Pseudomonadota</taxon>
        <taxon>Gammaproteobacteria</taxon>
        <taxon>Legionellales</taxon>
        <taxon>Coxiellaceae</taxon>
        <taxon>Rickettsiella</taxon>
    </lineage>
</organism>
<dbReference type="NCBIfam" id="TIGR00406">
    <property type="entry name" value="prmA"/>
    <property type="match status" value="1"/>
</dbReference>
<dbReference type="InterPro" id="IPR029063">
    <property type="entry name" value="SAM-dependent_MTases_sf"/>
</dbReference>
<keyword evidence="4 6" id="KW-0808">Transferase</keyword>
<dbReference type="InterPro" id="IPR004498">
    <property type="entry name" value="Ribosomal_PrmA_MeTrfase"/>
</dbReference>
<name>A8PLY0_9COXI</name>
<comment type="caution">
    <text evidence="7">The sequence shown here is derived from an EMBL/GenBank/DDBJ whole genome shotgun (WGS) entry which is preliminary data.</text>
</comment>
<gene>
    <name evidence="6 7" type="primary">prmA</name>
    <name evidence="7" type="ORF">RICGR_0572</name>
</gene>
<feature type="binding site" evidence="6">
    <location>
        <position position="231"/>
    </location>
    <ligand>
        <name>S-adenosyl-L-methionine</name>
        <dbReference type="ChEBI" id="CHEBI:59789"/>
    </ligand>
</feature>
<feature type="binding site" evidence="6">
    <location>
        <position position="145"/>
    </location>
    <ligand>
        <name>S-adenosyl-L-methionine</name>
        <dbReference type="ChEBI" id="CHEBI:59789"/>
    </ligand>
</feature>
<keyword evidence="3 6" id="KW-0489">Methyltransferase</keyword>
<dbReference type="STRING" id="59196.RICGR_0572"/>
<evidence type="ECO:0000256" key="2">
    <source>
        <dbReference type="ARBA" id="ARBA00022490"/>
    </source>
</evidence>
<dbReference type="PANTHER" id="PTHR43648:SF1">
    <property type="entry name" value="ELECTRON TRANSFER FLAVOPROTEIN BETA SUBUNIT LYSINE METHYLTRANSFERASE"/>
    <property type="match status" value="1"/>
</dbReference>
<comment type="similarity">
    <text evidence="1 6">Belongs to the methyltransferase superfamily. PrmA family.</text>
</comment>
<dbReference type="GO" id="GO:0005840">
    <property type="term" value="C:ribosome"/>
    <property type="evidence" value="ECO:0007669"/>
    <property type="project" value="UniProtKB-KW"/>
</dbReference>
<dbReference type="Gene3D" id="3.40.50.150">
    <property type="entry name" value="Vaccinia Virus protein VP39"/>
    <property type="match status" value="1"/>
</dbReference>
<accession>A8PLY0</accession>
<evidence type="ECO:0000256" key="3">
    <source>
        <dbReference type="ARBA" id="ARBA00022603"/>
    </source>
</evidence>
<dbReference type="CDD" id="cd02440">
    <property type="entry name" value="AdoMet_MTases"/>
    <property type="match status" value="1"/>
</dbReference>
<dbReference type="Proteomes" id="UP000054075">
    <property type="component" value="Unassembled WGS sequence"/>
</dbReference>
<sequence>MACLQLYLNTLSEHVDRVSHVLENRGAIAITWQPLVEENIYEPPLNTTPLWQQVKVSAIFAEETSLSEVLEHLHQTFDEDVILESRYERLNDKAWEQCWINDFKPMRFGKKLWICPSTSDPPLKNAVNVRLDPGLAFGTGTHPSTALCLEWLACEILEDKTMIDYGCGSGILAVAAIKLGAKQVSAIDHDPQAVTACAMNAERNEITDEKLKVYFPANFRYQEPVDIVIANILAQPLVDLAPYFRSLLKPNADCVLAGILNEQMDSVRKAYCANGFEIIKINSQQEWVSLVGRAL</sequence>
<feature type="binding site" evidence="6">
    <location>
        <position position="166"/>
    </location>
    <ligand>
        <name>S-adenosyl-L-methionine</name>
        <dbReference type="ChEBI" id="CHEBI:59789"/>
    </ligand>
</feature>
<evidence type="ECO:0000256" key="5">
    <source>
        <dbReference type="ARBA" id="ARBA00022691"/>
    </source>
</evidence>
<feature type="binding site" evidence="6">
    <location>
        <position position="188"/>
    </location>
    <ligand>
        <name>S-adenosyl-L-methionine</name>
        <dbReference type="ChEBI" id="CHEBI:59789"/>
    </ligand>
</feature>
<comment type="subcellular location">
    <subcellularLocation>
        <location evidence="6">Cytoplasm</location>
    </subcellularLocation>
</comment>
<dbReference type="Pfam" id="PF06325">
    <property type="entry name" value="PrmA"/>
    <property type="match status" value="1"/>
</dbReference>
<evidence type="ECO:0000256" key="4">
    <source>
        <dbReference type="ARBA" id="ARBA00022679"/>
    </source>
</evidence>
<dbReference type="AlphaFoldDB" id="A8PLY0"/>
<dbReference type="GO" id="GO:0016279">
    <property type="term" value="F:protein-lysine N-methyltransferase activity"/>
    <property type="evidence" value="ECO:0007669"/>
    <property type="project" value="TreeGrafter"/>
</dbReference>
<reference evidence="7" key="2">
    <citation type="submission" date="2007-10" db="EMBL/GenBank/DDBJ databases">
        <authorList>
            <person name="Myers G.S."/>
        </authorList>
    </citation>
    <scope>NUCLEOTIDE SEQUENCE [LARGE SCALE GENOMIC DNA]</scope>
</reference>
<reference evidence="7" key="1">
    <citation type="submission" date="2006-04" db="EMBL/GenBank/DDBJ databases">
        <authorList>
            <person name="Seshadri R."/>
            <person name="Federici B.A."/>
        </authorList>
    </citation>
    <scope>NUCLEOTIDE SEQUENCE [LARGE SCALE GENOMIC DNA]</scope>
</reference>
<dbReference type="InterPro" id="IPR050078">
    <property type="entry name" value="Ribosomal_L11_MeTrfase_PrmA"/>
</dbReference>